<dbReference type="Proteomes" id="UP000219947">
    <property type="component" value="Unassembled WGS sequence"/>
</dbReference>
<feature type="transmembrane region" description="Helical" evidence="1">
    <location>
        <begin position="21"/>
        <end position="47"/>
    </location>
</feature>
<name>A0A2A8D6J4_9MICC</name>
<sequence length="84" mass="9244">MTDSEKKWWDGDKKLRTTGELVSGGGLSGGVMSVLYLIIGMAFWGLVGFGVDWLLNTRWFVWVGVLIGACGGVYLVYLHTSRSK</sequence>
<keyword evidence="3" id="KW-1185">Reference proteome</keyword>
<keyword evidence="1" id="KW-1133">Transmembrane helix</keyword>
<organism evidence="2 3">
    <name type="scientific">Rothia dentocariosa</name>
    <dbReference type="NCBI Taxonomy" id="2047"/>
    <lineage>
        <taxon>Bacteria</taxon>
        <taxon>Bacillati</taxon>
        <taxon>Actinomycetota</taxon>
        <taxon>Actinomycetes</taxon>
        <taxon>Micrococcales</taxon>
        <taxon>Micrococcaceae</taxon>
        <taxon>Rothia</taxon>
    </lineage>
</organism>
<evidence type="ECO:0000313" key="2">
    <source>
        <dbReference type="EMBL" id="PEN16559.1"/>
    </source>
</evidence>
<evidence type="ECO:0000313" key="3">
    <source>
        <dbReference type="Proteomes" id="UP000219947"/>
    </source>
</evidence>
<protein>
    <recommendedName>
        <fullName evidence="4">F0F1-ATPase subunit (ATPase_gene1)</fullName>
    </recommendedName>
</protein>
<dbReference type="AlphaFoldDB" id="A0A2A8D6J4"/>
<accession>A0A2A8D6J4</accession>
<dbReference type="EMBL" id="PDEV01000001">
    <property type="protein sequence ID" value="PEN16559.1"/>
    <property type="molecule type" value="Genomic_DNA"/>
</dbReference>
<keyword evidence="1" id="KW-0812">Transmembrane</keyword>
<gene>
    <name evidence="2" type="ORF">CRM92_00500</name>
</gene>
<proteinExistence type="predicted"/>
<keyword evidence="1" id="KW-0472">Membrane</keyword>
<comment type="caution">
    <text evidence="2">The sequence shown here is derived from an EMBL/GenBank/DDBJ whole genome shotgun (WGS) entry which is preliminary data.</text>
</comment>
<evidence type="ECO:0008006" key="4">
    <source>
        <dbReference type="Google" id="ProtNLM"/>
    </source>
</evidence>
<evidence type="ECO:0000256" key="1">
    <source>
        <dbReference type="SAM" id="Phobius"/>
    </source>
</evidence>
<dbReference type="RefSeq" id="WP_048780191.1">
    <property type="nucleotide sequence ID" value="NZ_CAURLQ010000009.1"/>
</dbReference>
<reference evidence="2" key="1">
    <citation type="submission" date="2017-10" db="EMBL/GenBank/DDBJ databases">
        <title>Kefir isolates.</title>
        <authorList>
            <person name="Kim Y."/>
            <person name="Blasche S."/>
        </authorList>
    </citation>
    <scope>NUCLEOTIDE SEQUENCE [LARGE SCALE GENOMIC DNA]</scope>
    <source>
        <strain evidence="2">OG2-2</strain>
    </source>
</reference>
<feature type="transmembrane region" description="Helical" evidence="1">
    <location>
        <begin position="59"/>
        <end position="78"/>
    </location>
</feature>